<comment type="caution">
    <text evidence="2">The sequence shown here is derived from an EMBL/GenBank/DDBJ whole genome shotgun (WGS) entry which is preliminary data.</text>
</comment>
<feature type="non-terminal residue" evidence="2">
    <location>
        <position position="1"/>
    </location>
</feature>
<keyword evidence="1" id="KW-0472">Membrane</keyword>
<dbReference type="Proteomes" id="UP000279271">
    <property type="component" value="Unassembled WGS sequence"/>
</dbReference>
<dbReference type="PANTHER" id="PTHR39113">
    <property type="entry name" value="MEMBRANE LIPOPROTEIN-RELATED"/>
    <property type="match status" value="1"/>
</dbReference>
<dbReference type="PANTHER" id="PTHR39113:SF1">
    <property type="entry name" value="MEMBRANE LIPOPROTEIN"/>
    <property type="match status" value="1"/>
</dbReference>
<feature type="transmembrane region" description="Helical" evidence="1">
    <location>
        <begin position="87"/>
        <end position="107"/>
    </location>
</feature>
<evidence type="ECO:0000313" key="3">
    <source>
        <dbReference type="Proteomes" id="UP000279271"/>
    </source>
</evidence>
<sequence length="322" mass="35546">LGEMHRWDVPCLPTMYGVMRAAQIYGGTKGAKHLPWNETVCKHRGDEKCSLTPTWEKQRLDSRKQLLKSTHTAMCCGRQRGPAAISLRVMACMNFVTGLGFIIYGLVLCAPPNTALPLGLVIVGSFACFTSLFGLIGSYCWLCCLTMYLVMGCLLTMAQLGIILSLFFNLNGVVANITLYKLSMNPFWDGYDGVRNACLIGRYFFLVALILQAIGMIIAVYLRVRRPPTYDEYKEFENDAERQLQRSVQNAVQMEELSAATTGRQAAAPGGPPQLSRLTAASLYAKTSSSSVLKKMSAKYGSFSHDASIQRSWLSRTFGKGP</sequence>
<protein>
    <submittedName>
        <fullName evidence="2">Uncharacterized protein</fullName>
    </submittedName>
</protein>
<reference evidence="3" key="1">
    <citation type="journal article" date="2018" name="Algal Res.">
        <title>Characterization of plant carbon substrate utilization by Auxenochlorella protothecoides.</title>
        <authorList>
            <person name="Vogler B.W."/>
            <person name="Starkenburg S.R."/>
            <person name="Sudasinghe N."/>
            <person name="Schambach J.Y."/>
            <person name="Rollin J.A."/>
            <person name="Pattathil S."/>
            <person name="Barry A.N."/>
        </authorList>
    </citation>
    <scope>NUCLEOTIDE SEQUENCE [LARGE SCALE GENOMIC DNA]</scope>
    <source>
        <strain evidence="3">UTEX 25</strain>
    </source>
</reference>
<feature type="transmembrane region" description="Helical" evidence="1">
    <location>
        <begin position="203"/>
        <end position="224"/>
    </location>
</feature>
<feature type="transmembrane region" description="Helical" evidence="1">
    <location>
        <begin position="119"/>
        <end position="150"/>
    </location>
</feature>
<keyword evidence="1" id="KW-0812">Transmembrane</keyword>
<proteinExistence type="predicted"/>
<name>A0A3M7L4V4_AUXPR</name>
<accession>A0A3M7L4V4</accession>
<organism evidence="2 3">
    <name type="scientific">Auxenochlorella protothecoides</name>
    <name type="common">Green microalga</name>
    <name type="synonym">Chlorella protothecoides</name>
    <dbReference type="NCBI Taxonomy" id="3075"/>
    <lineage>
        <taxon>Eukaryota</taxon>
        <taxon>Viridiplantae</taxon>
        <taxon>Chlorophyta</taxon>
        <taxon>core chlorophytes</taxon>
        <taxon>Trebouxiophyceae</taxon>
        <taxon>Chlorellales</taxon>
        <taxon>Chlorellaceae</taxon>
        <taxon>Auxenochlorella</taxon>
    </lineage>
</organism>
<keyword evidence="1" id="KW-1133">Transmembrane helix</keyword>
<gene>
    <name evidence="2" type="ORF">APUTEX25_002277</name>
</gene>
<evidence type="ECO:0000256" key="1">
    <source>
        <dbReference type="SAM" id="Phobius"/>
    </source>
</evidence>
<dbReference type="EMBL" id="QOKY01000130">
    <property type="protein sequence ID" value="RMZ57045.1"/>
    <property type="molecule type" value="Genomic_DNA"/>
</dbReference>
<evidence type="ECO:0000313" key="2">
    <source>
        <dbReference type="EMBL" id="RMZ57045.1"/>
    </source>
</evidence>
<dbReference type="AlphaFoldDB" id="A0A3M7L4V4"/>